<feature type="transmembrane region" description="Helical" evidence="2">
    <location>
        <begin position="61"/>
        <end position="82"/>
    </location>
</feature>
<dbReference type="Proteomes" id="UP000009235">
    <property type="component" value="Chromosome"/>
</dbReference>
<proteinExistence type="predicted"/>
<accession>F6EH03</accession>
<evidence type="ECO:0000313" key="4">
    <source>
        <dbReference type="Proteomes" id="UP000009235"/>
    </source>
</evidence>
<keyword evidence="4" id="KW-1185">Reference proteome</keyword>
<feature type="compositionally biased region" description="Polar residues" evidence="1">
    <location>
        <begin position="1"/>
        <end position="14"/>
    </location>
</feature>
<reference evidence="3 4" key="1">
    <citation type="journal article" date="2011" name="J. Bacteriol.">
        <title>Complete genome sequence of Amycolicicoccus subflavus DQS3-9A1T, an actinomycete isolated from crude oil-polluted soil.</title>
        <authorList>
            <person name="Cai M."/>
            <person name="Chen W.M."/>
            <person name="Nie Y."/>
            <person name="Chi C.Q."/>
            <person name="Wang Y.N."/>
            <person name="Tang Y.Q."/>
            <person name="Li G.Y."/>
            <person name="Wu X.L."/>
        </authorList>
    </citation>
    <scope>NUCLEOTIDE SEQUENCE [LARGE SCALE GENOMIC DNA]</scope>
    <source>
        <strain evidence="4">DSM 45089 / DQS3-9A1</strain>
    </source>
</reference>
<name>F6EH03_HOYSD</name>
<protein>
    <submittedName>
        <fullName evidence="3">Uncharacterized protein</fullName>
    </submittedName>
</protein>
<dbReference type="EMBL" id="CP002786">
    <property type="protein sequence ID" value="AEF38827.1"/>
    <property type="molecule type" value="Genomic_DNA"/>
</dbReference>
<sequence length="120" mass="13192">MSESTQDAHQTPESAVTPEQPVYTRRGLARDVLLFTLARIVLAAALTAAIVGIGMLFGVEVYLLVALLFAVIIAMPLSIVLFRPLRFRITSAIAAIDEQRRRDRAELEAKLRSGRASDSR</sequence>
<gene>
    <name evidence="3" type="ordered locus">AS9A_0368</name>
</gene>
<feature type="region of interest" description="Disordered" evidence="1">
    <location>
        <begin position="1"/>
        <end position="22"/>
    </location>
</feature>
<organism evidence="3 4">
    <name type="scientific">Hoyosella subflava (strain DSM 45089 / JCM 17490 / NBRC 109087 / DQS3-9A1)</name>
    <name type="common">Amycolicicoccus subflavus</name>
    <dbReference type="NCBI Taxonomy" id="443218"/>
    <lineage>
        <taxon>Bacteria</taxon>
        <taxon>Bacillati</taxon>
        <taxon>Actinomycetota</taxon>
        <taxon>Actinomycetes</taxon>
        <taxon>Mycobacteriales</taxon>
        <taxon>Hoyosellaceae</taxon>
        <taxon>Hoyosella</taxon>
    </lineage>
</organism>
<keyword evidence="2" id="KW-0472">Membrane</keyword>
<dbReference type="AlphaFoldDB" id="F6EH03"/>
<keyword evidence="2" id="KW-0812">Transmembrane</keyword>
<dbReference type="HOGENOM" id="CLU_113726_3_0_11"/>
<dbReference type="RefSeq" id="WP_013805179.1">
    <property type="nucleotide sequence ID" value="NC_015564.1"/>
</dbReference>
<dbReference type="KEGG" id="asd:AS9A_0368"/>
<dbReference type="STRING" id="443218.AS9A_0368"/>
<evidence type="ECO:0000313" key="3">
    <source>
        <dbReference type="EMBL" id="AEF38827.1"/>
    </source>
</evidence>
<keyword evidence="2" id="KW-1133">Transmembrane helix</keyword>
<dbReference type="Pfam" id="PF14012">
    <property type="entry name" value="DUF4229"/>
    <property type="match status" value="1"/>
</dbReference>
<dbReference type="InterPro" id="IPR025323">
    <property type="entry name" value="DUF4229"/>
</dbReference>
<dbReference type="OrthoDB" id="4733220at2"/>
<evidence type="ECO:0000256" key="2">
    <source>
        <dbReference type="SAM" id="Phobius"/>
    </source>
</evidence>
<evidence type="ECO:0000256" key="1">
    <source>
        <dbReference type="SAM" id="MobiDB-lite"/>
    </source>
</evidence>
<feature type="transmembrane region" description="Helical" evidence="2">
    <location>
        <begin position="32"/>
        <end position="55"/>
    </location>
</feature>
<dbReference type="eggNOG" id="ENOG50348SE">
    <property type="taxonomic scope" value="Bacteria"/>
</dbReference>